<dbReference type="InterPro" id="IPR000089">
    <property type="entry name" value="Biotin_lipoyl"/>
</dbReference>
<dbReference type="InterPro" id="IPR002930">
    <property type="entry name" value="GCV_H"/>
</dbReference>
<evidence type="ECO:0000256" key="2">
    <source>
        <dbReference type="ARBA" id="ARBA00022823"/>
    </source>
</evidence>
<accession>A0ABY8GBH7</accession>
<dbReference type="PANTHER" id="PTHR11715:SF3">
    <property type="entry name" value="GLYCINE CLEAVAGE SYSTEM H PROTEIN-RELATED"/>
    <property type="match status" value="1"/>
</dbReference>
<keyword evidence="2 3" id="KW-0450">Lipoyl</keyword>
<dbReference type="PROSITE" id="PS00189">
    <property type="entry name" value="LIPOYL"/>
    <property type="match status" value="1"/>
</dbReference>
<protein>
    <recommendedName>
        <fullName evidence="3">Glycine cleavage system H protein</fullName>
    </recommendedName>
</protein>
<dbReference type="InterPro" id="IPR033753">
    <property type="entry name" value="GCV_H/Fam206"/>
</dbReference>
<dbReference type="NCBIfam" id="NF002270">
    <property type="entry name" value="PRK01202.1"/>
    <property type="match status" value="1"/>
</dbReference>
<dbReference type="Gene3D" id="2.40.50.100">
    <property type="match status" value="1"/>
</dbReference>
<evidence type="ECO:0000313" key="6">
    <source>
        <dbReference type="Proteomes" id="UP001219630"/>
    </source>
</evidence>
<comment type="similarity">
    <text evidence="1 3">Belongs to the GcvH family.</text>
</comment>
<evidence type="ECO:0000313" key="5">
    <source>
        <dbReference type="EMBL" id="WFN57189.1"/>
    </source>
</evidence>
<sequence>MSNVPAELKYTSSHEWVMAEGNGIYSVGITEHAQELLGDMVFVDLPEVGSTVNAGDDCAVAESVKAASDIYAPLSGEIVEVNDELEGAPELVNSAPYAEGWLFRIKAADESELNELLDAEGYQALLAEEDGDEDE</sequence>
<comment type="function">
    <text evidence="3">The glycine cleavage system catalyzes the degradation of glycine. The H protein shuttles the methylamine group of glycine from the P protein to the T protein.</text>
</comment>
<dbReference type="SUPFAM" id="SSF51230">
    <property type="entry name" value="Single hybrid motif"/>
    <property type="match status" value="1"/>
</dbReference>
<dbReference type="RefSeq" id="WP_125258294.1">
    <property type="nucleotide sequence ID" value="NZ_CP114280.1"/>
</dbReference>
<proteinExistence type="inferred from homology"/>
<dbReference type="Proteomes" id="UP001219630">
    <property type="component" value="Chromosome"/>
</dbReference>
<reference evidence="5 6" key="1">
    <citation type="submission" date="2022-12" db="EMBL/GenBank/DDBJ databases">
        <title>Complete genome sequencing of Dickeya lacustris type strain LMG30899.</title>
        <authorList>
            <person name="Dobhal S."/>
            <person name="Arizala D."/>
            <person name="Arif M."/>
        </authorList>
    </citation>
    <scope>NUCLEOTIDE SEQUENCE [LARGE SCALE GENOMIC DNA]</scope>
    <source>
        <strain evidence="5 6">LMG30899</strain>
    </source>
</reference>
<comment type="subunit">
    <text evidence="3">The glycine cleavage system is composed of four proteins: P, T, L and H.</text>
</comment>
<evidence type="ECO:0000256" key="3">
    <source>
        <dbReference type="HAMAP-Rule" id="MF_00272"/>
    </source>
</evidence>
<name>A0ABY8GBH7_9GAMM</name>
<dbReference type="NCBIfam" id="TIGR00527">
    <property type="entry name" value="gcvH"/>
    <property type="match status" value="1"/>
</dbReference>
<dbReference type="CDD" id="cd06848">
    <property type="entry name" value="GCS_H"/>
    <property type="match status" value="1"/>
</dbReference>
<dbReference type="InterPro" id="IPR017453">
    <property type="entry name" value="GCV_H_sub"/>
</dbReference>
<evidence type="ECO:0000256" key="1">
    <source>
        <dbReference type="ARBA" id="ARBA00009249"/>
    </source>
</evidence>
<dbReference type="InterPro" id="IPR003016">
    <property type="entry name" value="2-oxoA_DH_lipoyl-BS"/>
</dbReference>
<keyword evidence="6" id="KW-1185">Reference proteome</keyword>
<dbReference type="Pfam" id="PF01597">
    <property type="entry name" value="GCV_H"/>
    <property type="match status" value="1"/>
</dbReference>
<evidence type="ECO:0000259" key="4">
    <source>
        <dbReference type="PROSITE" id="PS50968"/>
    </source>
</evidence>
<dbReference type="InterPro" id="IPR011053">
    <property type="entry name" value="Single_hybrid_motif"/>
</dbReference>
<dbReference type="EMBL" id="CP114280">
    <property type="protein sequence ID" value="WFN57189.1"/>
    <property type="molecule type" value="Genomic_DNA"/>
</dbReference>
<dbReference type="HAMAP" id="MF_00272">
    <property type="entry name" value="GcvH"/>
    <property type="match status" value="1"/>
</dbReference>
<feature type="domain" description="Lipoyl-binding" evidence="4">
    <location>
        <begin position="24"/>
        <end position="106"/>
    </location>
</feature>
<organism evidence="5 6">
    <name type="scientific">Dickeya lacustris</name>
    <dbReference type="NCBI Taxonomy" id="2259638"/>
    <lineage>
        <taxon>Bacteria</taxon>
        <taxon>Pseudomonadati</taxon>
        <taxon>Pseudomonadota</taxon>
        <taxon>Gammaproteobacteria</taxon>
        <taxon>Enterobacterales</taxon>
        <taxon>Pectobacteriaceae</taxon>
        <taxon>Dickeya</taxon>
    </lineage>
</organism>
<comment type="cofactor">
    <cofactor evidence="3">
        <name>(R)-lipoate</name>
        <dbReference type="ChEBI" id="CHEBI:83088"/>
    </cofactor>
    <text evidence="3">Binds 1 lipoyl cofactor covalently.</text>
</comment>
<dbReference type="PANTHER" id="PTHR11715">
    <property type="entry name" value="GLYCINE CLEAVAGE SYSTEM H PROTEIN"/>
    <property type="match status" value="1"/>
</dbReference>
<feature type="modified residue" description="N6-lipoyllysine" evidence="3">
    <location>
        <position position="65"/>
    </location>
</feature>
<gene>
    <name evidence="3 5" type="primary">gcvH</name>
    <name evidence="5" type="ORF">O1Q98_08270</name>
</gene>
<dbReference type="PROSITE" id="PS50968">
    <property type="entry name" value="BIOTINYL_LIPOYL"/>
    <property type="match status" value="1"/>
</dbReference>